<dbReference type="PANTHER" id="PTHR43390">
    <property type="entry name" value="SIGNAL PEPTIDASE I"/>
    <property type="match status" value="1"/>
</dbReference>
<dbReference type="InterPro" id="IPR000223">
    <property type="entry name" value="Pept_S26A_signal_pept_1"/>
</dbReference>
<comment type="caution">
    <text evidence="9">The sequence shown here is derived from an EMBL/GenBank/DDBJ whole genome shotgun (WGS) entry which is preliminary data.</text>
</comment>
<dbReference type="InterPro" id="IPR019533">
    <property type="entry name" value="Peptidase_S26"/>
</dbReference>
<dbReference type="NCBIfam" id="TIGR02227">
    <property type="entry name" value="sigpep_I_bact"/>
    <property type="match status" value="1"/>
</dbReference>
<evidence type="ECO:0000256" key="6">
    <source>
        <dbReference type="PIRSR" id="PIRSR600223-1"/>
    </source>
</evidence>
<dbReference type="InterPro" id="IPR019758">
    <property type="entry name" value="Pept_S26A_signal_pept_1_CS"/>
</dbReference>
<accession>A0A917JFV2</accession>
<evidence type="ECO:0000259" key="8">
    <source>
        <dbReference type="Pfam" id="PF10502"/>
    </source>
</evidence>
<feature type="active site" evidence="6">
    <location>
        <position position="41"/>
    </location>
</feature>
<keyword evidence="5 7" id="KW-0378">Hydrolase</keyword>
<feature type="domain" description="Peptidase S26" evidence="8">
    <location>
        <begin position="14"/>
        <end position="173"/>
    </location>
</feature>
<dbReference type="GO" id="GO:0006465">
    <property type="term" value="P:signal peptide processing"/>
    <property type="evidence" value="ECO:0007669"/>
    <property type="project" value="InterPro"/>
</dbReference>
<keyword evidence="7" id="KW-0812">Transmembrane</keyword>
<evidence type="ECO:0000256" key="7">
    <source>
        <dbReference type="RuleBase" id="RU362042"/>
    </source>
</evidence>
<evidence type="ECO:0000256" key="4">
    <source>
        <dbReference type="ARBA" id="ARBA00013208"/>
    </source>
</evidence>
<protein>
    <recommendedName>
        <fullName evidence="4 7">Signal peptidase I</fullName>
        <ecNumber evidence="4 7">3.4.21.89</ecNumber>
    </recommendedName>
</protein>
<dbReference type="GO" id="GO:0005886">
    <property type="term" value="C:plasma membrane"/>
    <property type="evidence" value="ECO:0007669"/>
    <property type="project" value="UniProtKB-SubCell"/>
</dbReference>
<dbReference type="EC" id="3.4.21.89" evidence="4 7"/>
<dbReference type="EMBL" id="BMDT01000001">
    <property type="protein sequence ID" value="GGI64529.1"/>
    <property type="molecule type" value="Genomic_DNA"/>
</dbReference>
<dbReference type="Gene3D" id="2.10.109.10">
    <property type="entry name" value="Umud Fragment, subunit A"/>
    <property type="match status" value="1"/>
</dbReference>
<evidence type="ECO:0000256" key="2">
    <source>
        <dbReference type="ARBA" id="ARBA00004401"/>
    </source>
</evidence>
<evidence type="ECO:0000256" key="1">
    <source>
        <dbReference type="ARBA" id="ARBA00000677"/>
    </source>
</evidence>
<sequence length="181" mass="20891">MKLKNAIEWFWLIVKYTLVGLSIALVIRGFLFIPVPVEGNSMQNTLTQGDFVLMEKFTDIERFDVIVFQMADGTTYIKRVIGMPGDTVSYRGDQLFINDQLIEEPFLAENLAHDEERIPYTNDFEFEELMGVKKLGKGSYFVLGDNRRMSKDSRSFGAISEENILGKARIVYYPFKRIHLV</sequence>
<dbReference type="PROSITE" id="PS00760">
    <property type="entry name" value="SPASE_I_2"/>
    <property type="match status" value="1"/>
</dbReference>
<evidence type="ECO:0000256" key="5">
    <source>
        <dbReference type="ARBA" id="ARBA00022801"/>
    </source>
</evidence>
<dbReference type="Proteomes" id="UP000622610">
    <property type="component" value="Unassembled WGS sequence"/>
</dbReference>
<dbReference type="CDD" id="cd06530">
    <property type="entry name" value="S26_SPase_I"/>
    <property type="match status" value="1"/>
</dbReference>
<dbReference type="InterPro" id="IPR019757">
    <property type="entry name" value="Pept_S26A_signal_pept_1_Lys-AS"/>
</dbReference>
<comment type="subcellular location">
    <subcellularLocation>
        <location evidence="2">Cell membrane</location>
        <topology evidence="2">Single-pass type II membrane protein</topology>
    </subcellularLocation>
    <subcellularLocation>
        <location evidence="7">Membrane</location>
        <topology evidence="7">Single-pass type II membrane protein</topology>
    </subcellularLocation>
</comment>
<dbReference type="Pfam" id="PF10502">
    <property type="entry name" value="Peptidase_S26"/>
    <property type="match status" value="1"/>
</dbReference>
<comment type="similarity">
    <text evidence="3 7">Belongs to the peptidase S26 family.</text>
</comment>
<name>A0A917JFV2_9ENTE</name>
<dbReference type="PANTHER" id="PTHR43390:SF1">
    <property type="entry name" value="CHLOROPLAST PROCESSING PEPTIDASE"/>
    <property type="match status" value="1"/>
</dbReference>
<dbReference type="SUPFAM" id="SSF51306">
    <property type="entry name" value="LexA/Signal peptidase"/>
    <property type="match status" value="1"/>
</dbReference>
<proteinExistence type="inferred from homology"/>
<dbReference type="GO" id="GO:0009003">
    <property type="term" value="F:signal peptidase activity"/>
    <property type="evidence" value="ECO:0007669"/>
    <property type="project" value="UniProtKB-EC"/>
</dbReference>
<organism evidence="9 10">
    <name type="scientific">Enterococcus alcedinis</name>
    <dbReference type="NCBI Taxonomy" id="1274384"/>
    <lineage>
        <taxon>Bacteria</taxon>
        <taxon>Bacillati</taxon>
        <taxon>Bacillota</taxon>
        <taxon>Bacilli</taxon>
        <taxon>Lactobacillales</taxon>
        <taxon>Enterococcaceae</taxon>
        <taxon>Enterococcus</taxon>
    </lineage>
</organism>
<dbReference type="PRINTS" id="PR00727">
    <property type="entry name" value="LEADERPTASE"/>
</dbReference>
<dbReference type="RefSeq" id="WP_373281465.1">
    <property type="nucleotide sequence ID" value="NZ_BMDT01000001.1"/>
</dbReference>
<dbReference type="GO" id="GO:0004252">
    <property type="term" value="F:serine-type endopeptidase activity"/>
    <property type="evidence" value="ECO:0007669"/>
    <property type="project" value="InterPro"/>
</dbReference>
<gene>
    <name evidence="9" type="primary">lepB</name>
    <name evidence="9" type="ORF">GCM10011482_01830</name>
</gene>
<keyword evidence="7" id="KW-1133">Transmembrane helix</keyword>
<keyword evidence="7" id="KW-0472">Membrane</keyword>
<feature type="active site" evidence="6">
    <location>
        <position position="78"/>
    </location>
</feature>
<evidence type="ECO:0000313" key="9">
    <source>
        <dbReference type="EMBL" id="GGI64529.1"/>
    </source>
</evidence>
<dbReference type="PROSITE" id="PS00761">
    <property type="entry name" value="SPASE_I_3"/>
    <property type="match status" value="1"/>
</dbReference>
<comment type="catalytic activity">
    <reaction evidence="1 7">
        <text>Cleavage of hydrophobic, N-terminal signal or leader sequences from secreted and periplasmic proteins.</text>
        <dbReference type="EC" id="3.4.21.89"/>
    </reaction>
</comment>
<keyword evidence="7" id="KW-0645">Protease</keyword>
<evidence type="ECO:0000313" key="10">
    <source>
        <dbReference type="Proteomes" id="UP000622610"/>
    </source>
</evidence>
<keyword evidence="10" id="KW-1185">Reference proteome</keyword>
<feature type="transmembrane region" description="Helical" evidence="7">
    <location>
        <begin position="12"/>
        <end position="33"/>
    </location>
</feature>
<reference evidence="9" key="2">
    <citation type="submission" date="2020-09" db="EMBL/GenBank/DDBJ databases">
        <authorList>
            <person name="Sun Q."/>
            <person name="Sedlacek I."/>
        </authorList>
    </citation>
    <scope>NUCLEOTIDE SEQUENCE</scope>
    <source>
        <strain evidence="9">CCM 8433</strain>
    </source>
</reference>
<reference evidence="9" key="1">
    <citation type="journal article" date="2014" name="Int. J. Syst. Evol. Microbiol.">
        <title>Complete genome sequence of Corynebacterium casei LMG S-19264T (=DSM 44701T), isolated from a smear-ripened cheese.</title>
        <authorList>
            <consortium name="US DOE Joint Genome Institute (JGI-PGF)"/>
            <person name="Walter F."/>
            <person name="Albersmeier A."/>
            <person name="Kalinowski J."/>
            <person name="Ruckert C."/>
        </authorList>
    </citation>
    <scope>NUCLEOTIDE SEQUENCE</scope>
    <source>
        <strain evidence="9">CCM 8433</strain>
    </source>
</reference>
<dbReference type="AlphaFoldDB" id="A0A917JFV2"/>
<evidence type="ECO:0000256" key="3">
    <source>
        <dbReference type="ARBA" id="ARBA00009370"/>
    </source>
</evidence>
<dbReference type="InterPro" id="IPR036286">
    <property type="entry name" value="LexA/Signal_pep-like_sf"/>
</dbReference>